<dbReference type="GO" id="GO:0045333">
    <property type="term" value="P:cellular respiration"/>
    <property type="evidence" value="ECO:0007669"/>
    <property type="project" value="UniProtKB-ARBA"/>
</dbReference>
<feature type="region of interest" description="Disordered" evidence="2">
    <location>
        <begin position="1147"/>
        <end position="1170"/>
    </location>
</feature>
<dbReference type="GO" id="GO:0030976">
    <property type="term" value="F:thiamine pyrophosphate binding"/>
    <property type="evidence" value="ECO:0007669"/>
    <property type="project" value="InterPro"/>
</dbReference>
<dbReference type="NCBIfam" id="NF009588">
    <property type="entry name" value="PRK13029.1"/>
    <property type="match status" value="1"/>
</dbReference>
<sequence length="1170" mass="126731">MQNLADMSHALPNGKAPSLDDRYTVDQGKILVSGTQALVRLPMIQRQRDLARGLNTAGYVSGYRGSPLASFDREMARAKTYLEQHRIRFQPGLNEDMAATAVWGTQQTAMFSGVRYDGVFSMWYGKGPGVDRTMDVIKHANAVGTNPHGGVLLLVGDDHGAVSSTLPHQSEHNLISAMVPLLSPAGVAEYIHYGLLGFALSRYSGAWIGFKCQTEIVECTATVDLDPDNPAIVYPDMQGNLSLRWPDGPHAMERRLEDKLFAVHRFARHNQLDRSMWSGPGTKARLGIVSTGKSWLDLMGALSRLGIDERRAGELGIRLYKVGLVWPIEPEGIARFAAGAETLLVVEEKRPVIEDQIKALLFNMPSGDRPRVFGKFGPDNASLLPAVGEIDAVAVGRAILAVLGSQPDDLQRRSLEMEALIAASATESPALRRDPYFCSGCPHSVSTRLPEGSRASTGIGCHMMVIGLEDRNTSTFTQMGGEGGAWIGLSQFTDEKHIFVNMGDGTYFHSGLLAIRAAIAAKVNATYKILYNDAVAMTGGQKHDGDVSVPGIVGQMLAEGAARVAVVAEHPEVWQGRLPSDVTINHRDELDQVQRELREIDGVTVLVYDQVCAAEKRRRRKRGALALSDKRAFINELVCEGCGDCSAVSNCISIEPQETEFGRKRRINQSSCNTDLSCIKGFCPSFITVEGGKIKKPAAKAKQETFDDIPLPVLSDIETQPYNMLLAGIGGTGVITVSAVLSMAAHLDGLFVQTLDQTGLAQKNGAVISHLRVARTAGALSSVRIGIGESDLVLGFDIVVSAGRNALSTFGVGRTRAVLDNHFAPTASFVQNTAIDFQQEATLKSLRRAAGEDAVHLTAATKLGAALMGDAIAANMFLLGHAWQRGLVPINLASIDQAIELNGTGVAMNRAAFGWGRRSAVSPDLVANAAGLDLTDAKPVETLDMVVESRAAFLVAYQSAAYARRYRTLVAAAREAENRLMAGEAFAMAVAKNAFRLMAYKDEYEVARLHRDRSFRKAIEAQFEGDFSIKHHLAPPLLSRRVDKRTGNPAKVAIPEKVIAPAFAVLEKLRFLRGTPLDPFGYTEERRMERRLVANYRVLIEALTSELSVDTLDRAVALARLPEEIKGFGPVKMASVGRFEKKMAALLAPPANDQTRAPAVDQNAAKRKSI</sequence>
<dbReference type="PANTHER" id="PTHR48084:SF3">
    <property type="entry name" value="SUBUNIT OF PYRUVATE:FLAVODOXIN OXIDOREDUCTASE"/>
    <property type="match status" value="1"/>
</dbReference>
<dbReference type="InterPro" id="IPR002869">
    <property type="entry name" value="Pyrv_flavodox_OxRed_cen"/>
</dbReference>
<evidence type="ECO:0000256" key="2">
    <source>
        <dbReference type="SAM" id="MobiDB-lite"/>
    </source>
</evidence>
<evidence type="ECO:0000313" key="7">
    <source>
        <dbReference type="Proteomes" id="UP001255601"/>
    </source>
</evidence>
<evidence type="ECO:0000259" key="4">
    <source>
        <dbReference type="Pfam" id="PF02775"/>
    </source>
</evidence>
<evidence type="ECO:0000313" key="6">
    <source>
        <dbReference type="EMBL" id="MDR6101695.1"/>
    </source>
</evidence>
<proteinExistence type="predicted"/>
<feature type="domain" description="DUF6537" evidence="5">
    <location>
        <begin position="944"/>
        <end position="1144"/>
    </location>
</feature>
<dbReference type="CDD" id="cd07034">
    <property type="entry name" value="TPP_PYR_PFOR_IOR-alpha_like"/>
    <property type="match status" value="1"/>
</dbReference>
<dbReference type="InterPro" id="IPR051457">
    <property type="entry name" value="2-oxoacid:Fd_oxidoreductase"/>
</dbReference>
<dbReference type="InterPro" id="IPR011766">
    <property type="entry name" value="TPP_enzyme_TPP-bd"/>
</dbReference>
<evidence type="ECO:0000256" key="1">
    <source>
        <dbReference type="ARBA" id="ARBA00023002"/>
    </source>
</evidence>
<name>A0AAJ2EQZ7_9HYPH</name>
<dbReference type="InterPro" id="IPR046667">
    <property type="entry name" value="DUF6537"/>
</dbReference>
<dbReference type="Pfam" id="PF02775">
    <property type="entry name" value="TPP_enzyme_C"/>
    <property type="match status" value="1"/>
</dbReference>
<reference evidence="6" key="1">
    <citation type="submission" date="2023-08" db="EMBL/GenBank/DDBJ databases">
        <title>Functional and genomic diversity of the sorghum phyllosphere microbiome.</title>
        <authorList>
            <person name="Shade A."/>
        </authorList>
    </citation>
    <scope>NUCLEOTIDE SEQUENCE</scope>
    <source>
        <strain evidence="6">SORGH_AS_0974</strain>
    </source>
</reference>
<dbReference type="Gene3D" id="3.40.920.10">
    <property type="entry name" value="Pyruvate-ferredoxin oxidoreductase, PFOR, domain III"/>
    <property type="match status" value="1"/>
</dbReference>
<feature type="domain" description="Pyruvate/ketoisovalerate oxidoreductase catalytic" evidence="3">
    <location>
        <begin position="730"/>
        <end position="916"/>
    </location>
</feature>
<organism evidence="6 7">
    <name type="scientific">Agrobacterium larrymoorei</name>
    <dbReference type="NCBI Taxonomy" id="160699"/>
    <lineage>
        <taxon>Bacteria</taxon>
        <taxon>Pseudomonadati</taxon>
        <taxon>Pseudomonadota</taxon>
        <taxon>Alphaproteobacteria</taxon>
        <taxon>Hyphomicrobiales</taxon>
        <taxon>Rhizobiaceae</taxon>
        <taxon>Rhizobium/Agrobacterium group</taxon>
        <taxon>Agrobacterium</taxon>
    </lineage>
</organism>
<dbReference type="PANTHER" id="PTHR48084">
    <property type="entry name" value="2-OXOGLUTARATE OXIDOREDUCTASE SUBUNIT KORB-RELATED"/>
    <property type="match status" value="1"/>
</dbReference>
<dbReference type="Gene3D" id="3.40.50.970">
    <property type="match status" value="2"/>
</dbReference>
<dbReference type="InterPro" id="IPR019752">
    <property type="entry name" value="Pyrv/ketoisovalerate_OxRed_cat"/>
</dbReference>
<accession>A0AAJ2EQZ7</accession>
<dbReference type="Pfam" id="PF20169">
    <property type="entry name" value="DUF6537"/>
    <property type="match status" value="1"/>
</dbReference>
<dbReference type="GO" id="GO:0043805">
    <property type="term" value="F:indolepyruvate ferredoxin oxidoreductase activity"/>
    <property type="evidence" value="ECO:0007669"/>
    <property type="project" value="UniProtKB-EC"/>
</dbReference>
<dbReference type="GO" id="GO:0044281">
    <property type="term" value="P:small molecule metabolic process"/>
    <property type="evidence" value="ECO:0007669"/>
    <property type="project" value="UniProtKB-ARBA"/>
</dbReference>
<dbReference type="Pfam" id="PF01558">
    <property type="entry name" value="POR"/>
    <property type="match status" value="1"/>
</dbReference>
<dbReference type="InterPro" id="IPR002880">
    <property type="entry name" value="Pyrv_Fd/Flavodoxin_OxRdtase_N"/>
</dbReference>
<evidence type="ECO:0000259" key="3">
    <source>
        <dbReference type="Pfam" id="PF01558"/>
    </source>
</evidence>
<dbReference type="NCBIfam" id="NF009589">
    <property type="entry name" value="PRK13030.1"/>
    <property type="match status" value="1"/>
</dbReference>
<dbReference type="SUPFAM" id="SSF52518">
    <property type="entry name" value="Thiamin diphosphate-binding fold (THDP-binding)"/>
    <property type="match status" value="2"/>
</dbReference>
<evidence type="ECO:0000259" key="5">
    <source>
        <dbReference type="Pfam" id="PF20169"/>
    </source>
</evidence>
<gene>
    <name evidence="6" type="ORF">QE369_001873</name>
</gene>
<feature type="domain" description="Thiamine pyrophosphate enzyme TPP-binding" evidence="4">
    <location>
        <begin position="459"/>
        <end position="605"/>
    </location>
</feature>
<dbReference type="EC" id="1.2.7.8" evidence="6"/>
<protein>
    <submittedName>
        <fullName evidence="6">Indolepyruvate ferredoxin oxidoreductase</fullName>
        <ecNumber evidence="6">1.2.7.8</ecNumber>
    </submittedName>
</protein>
<dbReference type="Proteomes" id="UP001255601">
    <property type="component" value="Unassembled WGS sequence"/>
</dbReference>
<dbReference type="InterPro" id="IPR029061">
    <property type="entry name" value="THDP-binding"/>
</dbReference>
<dbReference type="AlphaFoldDB" id="A0AAJ2EQZ7"/>
<comment type="caution">
    <text evidence="6">The sequence shown here is derived from an EMBL/GenBank/DDBJ whole genome shotgun (WGS) entry which is preliminary data.</text>
</comment>
<dbReference type="EMBL" id="JAVIZC010000001">
    <property type="protein sequence ID" value="MDR6101695.1"/>
    <property type="molecule type" value="Genomic_DNA"/>
</dbReference>
<dbReference type="SUPFAM" id="SSF53323">
    <property type="entry name" value="Pyruvate-ferredoxin oxidoreductase, PFOR, domain III"/>
    <property type="match status" value="1"/>
</dbReference>
<keyword evidence="1 6" id="KW-0560">Oxidoreductase</keyword>